<gene>
    <name evidence="1" type="ORF">AZH43_00345</name>
</gene>
<dbReference type="Pfam" id="PF22752">
    <property type="entry name" value="DUF488-N3i"/>
    <property type="match status" value="1"/>
</dbReference>
<dbReference type="RefSeq" id="WP_067665143.1">
    <property type="nucleotide sequence ID" value="NZ_CBCSIK010000001.1"/>
</dbReference>
<protein>
    <submittedName>
        <fullName evidence="1">MarR family transcriptional regulator</fullName>
    </submittedName>
</protein>
<proteinExistence type="predicted"/>
<dbReference type="InterPro" id="IPR052552">
    <property type="entry name" value="YeaO-like"/>
</dbReference>
<evidence type="ECO:0000313" key="1">
    <source>
        <dbReference type="EMBL" id="KYQ73606.1"/>
    </source>
</evidence>
<keyword evidence="2" id="KW-1185">Reference proteome</keyword>
<comment type="caution">
    <text evidence="1">The sequence shown here is derived from an EMBL/GenBank/DDBJ whole genome shotgun (WGS) entry which is preliminary data.</text>
</comment>
<evidence type="ECO:0000313" key="2">
    <source>
        <dbReference type="Proteomes" id="UP000076276"/>
    </source>
</evidence>
<dbReference type="PANTHER" id="PTHR36849:SF1">
    <property type="entry name" value="CYTOPLASMIC PROTEIN"/>
    <property type="match status" value="1"/>
</dbReference>
<organism evidence="1 2">
    <name type="scientific">Acinetobacter pragensis</name>
    <dbReference type="NCBI Taxonomy" id="1806892"/>
    <lineage>
        <taxon>Bacteria</taxon>
        <taxon>Pseudomonadati</taxon>
        <taxon>Pseudomonadota</taxon>
        <taxon>Gammaproteobacteria</taxon>
        <taxon>Moraxellales</taxon>
        <taxon>Moraxellaceae</taxon>
        <taxon>Acinetobacter</taxon>
    </lineage>
</organism>
<dbReference type="OrthoDB" id="9790745at2"/>
<dbReference type="EMBL" id="LUAW01000001">
    <property type="protein sequence ID" value="KYQ73606.1"/>
    <property type="molecule type" value="Genomic_DNA"/>
</dbReference>
<dbReference type="AlphaFoldDB" id="A0A151Y6H7"/>
<sequence length="115" mass="13342">MDIKIKRIYDQADAADGKRILVDRLWPRGIKKEDAQLDGWAKALTPSNELRKWYHQDIEQRWSEFQQRYAAELAAQNEALQQLRDLAQSEKITLLTAAKNAGKSHADVLKRLLEQ</sequence>
<dbReference type="STRING" id="1806892.AZH43_00345"/>
<dbReference type="Proteomes" id="UP000076276">
    <property type="component" value="Unassembled WGS sequence"/>
</dbReference>
<accession>A0A151Y6H7</accession>
<dbReference type="PANTHER" id="PTHR36849">
    <property type="entry name" value="CYTOPLASMIC PROTEIN-RELATED"/>
    <property type="match status" value="1"/>
</dbReference>
<name>A0A151Y6H7_9GAMM</name>
<reference evidence="1 2" key="1">
    <citation type="submission" date="2016-03" db="EMBL/GenBank/DDBJ databases">
        <title>Acinetobacter genomospecies 28 strain ANC 4149.</title>
        <authorList>
            <person name="Radolfova-Krizova L."/>
            <person name="Nemec A."/>
        </authorList>
    </citation>
    <scope>NUCLEOTIDE SEQUENCE [LARGE SCALE GENOMIC DNA]</scope>
    <source>
        <strain evidence="1 2">ANC 4149</strain>
    </source>
</reference>